<comment type="function">
    <text evidence="8">This is 1 of the proteins that bind and probably mediate the attachment of the 5S RNA into the large ribosomal subunit, where it forms part of the central protuberance. In the 70S ribosome it contacts protein S13 of the 30S subunit (bridge B1b), connecting the 2 subunits; this bridge is implicated in subunit movement. Contacts the P site tRNA; the 5S rRNA and some of its associated proteins might help stabilize positioning of ribosome-bound tRNAs.</text>
</comment>
<keyword evidence="5 8" id="KW-0689">Ribosomal protein</keyword>
<dbReference type="Pfam" id="PF00673">
    <property type="entry name" value="Ribosomal_L5_C"/>
    <property type="match status" value="1"/>
</dbReference>
<evidence type="ECO:0000256" key="5">
    <source>
        <dbReference type="ARBA" id="ARBA00022980"/>
    </source>
</evidence>
<protein>
    <recommendedName>
        <fullName evidence="7 8">Large ribosomal subunit protein uL5</fullName>
    </recommendedName>
</protein>
<dbReference type="Pfam" id="PF00281">
    <property type="entry name" value="Ribosomal_L5"/>
    <property type="match status" value="1"/>
</dbReference>
<keyword evidence="4 8" id="KW-0694">RNA-binding</keyword>
<dbReference type="Gene3D" id="3.30.1440.10">
    <property type="match status" value="1"/>
</dbReference>
<accession>A0A255Z0J6</accession>
<feature type="domain" description="Large ribosomal subunit protein uL5 N-terminal" evidence="10">
    <location>
        <begin position="25"/>
        <end position="81"/>
    </location>
</feature>
<comment type="caution">
    <text evidence="12">The sequence shown here is derived from an EMBL/GenBank/DDBJ whole genome shotgun (WGS) entry which is preliminary data.</text>
</comment>
<sequence>MAARMKERYDATIRAKLKAEFNYANDMQVPRLEKIVINMGVGEAASDGKKVNQAAAELAAITGQKPVITKARKSIAQFKLREGMPIGCKVTLRRDRMYEFLDRLVTIALPRVRDFRGINGNAFDGRGNYALGLKEQLIFPEIDYDKVDDIRGMDIIFVTTAKTDKEAKALLKGFDMPFAGEAGTNG</sequence>
<dbReference type="GO" id="GO:0000049">
    <property type="term" value="F:tRNA binding"/>
    <property type="evidence" value="ECO:0007669"/>
    <property type="project" value="UniProtKB-UniRule"/>
</dbReference>
<evidence type="ECO:0000259" key="10">
    <source>
        <dbReference type="Pfam" id="PF00281"/>
    </source>
</evidence>
<dbReference type="InterPro" id="IPR031310">
    <property type="entry name" value="Ribosomal_uL5_N"/>
</dbReference>
<evidence type="ECO:0000256" key="7">
    <source>
        <dbReference type="ARBA" id="ARBA00035245"/>
    </source>
</evidence>
<evidence type="ECO:0000259" key="11">
    <source>
        <dbReference type="Pfam" id="PF00673"/>
    </source>
</evidence>
<evidence type="ECO:0000256" key="6">
    <source>
        <dbReference type="ARBA" id="ARBA00023274"/>
    </source>
</evidence>
<dbReference type="InterPro" id="IPR031309">
    <property type="entry name" value="Ribosomal_uL5_C"/>
</dbReference>
<comment type="similarity">
    <text evidence="1 8 9">Belongs to the universal ribosomal protein uL5 family.</text>
</comment>
<dbReference type="SUPFAM" id="SSF55282">
    <property type="entry name" value="RL5-like"/>
    <property type="match status" value="1"/>
</dbReference>
<evidence type="ECO:0000256" key="3">
    <source>
        <dbReference type="ARBA" id="ARBA00022730"/>
    </source>
</evidence>
<dbReference type="GO" id="GO:0003735">
    <property type="term" value="F:structural constituent of ribosome"/>
    <property type="evidence" value="ECO:0007669"/>
    <property type="project" value="InterPro"/>
</dbReference>
<dbReference type="AlphaFoldDB" id="A0A255Z0J6"/>
<dbReference type="FunFam" id="3.30.1440.10:FF:000001">
    <property type="entry name" value="50S ribosomal protein L5"/>
    <property type="match status" value="1"/>
</dbReference>
<dbReference type="GO" id="GO:1990904">
    <property type="term" value="C:ribonucleoprotein complex"/>
    <property type="evidence" value="ECO:0007669"/>
    <property type="project" value="UniProtKB-KW"/>
</dbReference>
<dbReference type="GO" id="GO:0005840">
    <property type="term" value="C:ribosome"/>
    <property type="evidence" value="ECO:0007669"/>
    <property type="project" value="UniProtKB-KW"/>
</dbReference>
<reference evidence="12 13" key="1">
    <citation type="submission" date="2017-07" db="EMBL/GenBank/DDBJ databases">
        <title>Niveispirillum cyanobacteriorum sp. nov., isolated from cyanobacterial aggregates in a eutrophic lake.</title>
        <authorList>
            <person name="Cai H."/>
        </authorList>
    </citation>
    <scope>NUCLEOTIDE SEQUENCE [LARGE SCALE GENOMIC DNA]</scope>
    <source>
        <strain evidence="13">TH1-14</strain>
    </source>
</reference>
<keyword evidence="2 8" id="KW-0820">tRNA-binding</keyword>
<evidence type="ECO:0000313" key="13">
    <source>
        <dbReference type="Proteomes" id="UP000216998"/>
    </source>
</evidence>
<dbReference type="HAMAP" id="MF_01333_B">
    <property type="entry name" value="Ribosomal_uL5_B"/>
    <property type="match status" value="1"/>
</dbReference>
<dbReference type="EMBL" id="NOXU01000027">
    <property type="protein sequence ID" value="OYQ34988.1"/>
    <property type="molecule type" value="Genomic_DNA"/>
</dbReference>
<organism evidence="12 13">
    <name type="scientific">Niveispirillum lacus</name>
    <dbReference type="NCBI Taxonomy" id="1981099"/>
    <lineage>
        <taxon>Bacteria</taxon>
        <taxon>Pseudomonadati</taxon>
        <taxon>Pseudomonadota</taxon>
        <taxon>Alphaproteobacteria</taxon>
        <taxon>Rhodospirillales</taxon>
        <taxon>Azospirillaceae</taxon>
        <taxon>Niveispirillum</taxon>
    </lineage>
</organism>
<evidence type="ECO:0000256" key="4">
    <source>
        <dbReference type="ARBA" id="ARBA00022884"/>
    </source>
</evidence>
<comment type="subunit">
    <text evidence="8">Part of the 50S ribosomal subunit; part of the 5S rRNA/L5/L18/L25 subcomplex. Contacts the 5S rRNA and the P site tRNA. Forms a bridge to the 30S subunit in the 70S ribosome.</text>
</comment>
<dbReference type="OrthoDB" id="9806626at2"/>
<dbReference type="NCBIfam" id="NF000585">
    <property type="entry name" value="PRK00010.1"/>
    <property type="match status" value="1"/>
</dbReference>
<evidence type="ECO:0000256" key="2">
    <source>
        <dbReference type="ARBA" id="ARBA00022555"/>
    </source>
</evidence>
<evidence type="ECO:0000313" key="12">
    <source>
        <dbReference type="EMBL" id="OYQ34988.1"/>
    </source>
</evidence>
<dbReference type="PIRSF" id="PIRSF002161">
    <property type="entry name" value="Ribosomal_L5"/>
    <property type="match status" value="1"/>
</dbReference>
<evidence type="ECO:0000256" key="9">
    <source>
        <dbReference type="RuleBase" id="RU003930"/>
    </source>
</evidence>
<gene>
    <name evidence="8" type="primary">rplE</name>
    <name evidence="12" type="ORF">CHU95_10490</name>
</gene>
<dbReference type="InterPro" id="IPR022803">
    <property type="entry name" value="Ribosomal_uL5_dom_sf"/>
</dbReference>
<name>A0A255Z0J6_9PROT</name>
<keyword evidence="6 8" id="KW-0687">Ribonucleoprotein</keyword>
<dbReference type="InterPro" id="IPR020929">
    <property type="entry name" value="Ribosomal_uL5_CS"/>
</dbReference>
<dbReference type="GO" id="GO:0006412">
    <property type="term" value="P:translation"/>
    <property type="evidence" value="ECO:0007669"/>
    <property type="project" value="UniProtKB-UniRule"/>
</dbReference>
<proteinExistence type="inferred from homology"/>
<dbReference type="Proteomes" id="UP000216998">
    <property type="component" value="Unassembled WGS sequence"/>
</dbReference>
<dbReference type="GO" id="GO:0019843">
    <property type="term" value="F:rRNA binding"/>
    <property type="evidence" value="ECO:0007669"/>
    <property type="project" value="UniProtKB-UniRule"/>
</dbReference>
<dbReference type="InterPro" id="IPR020930">
    <property type="entry name" value="Ribosomal_uL5_bac-type"/>
</dbReference>
<dbReference type="PANTHER" id="PTHR11994">
    <property type="entry name" value="60S RIBOSOMAL PROTEIN L11-RELATED"/>
    <property type="match status" value="1"/>
</dbReference>
<dbReference type="InterPro" id="IPR002132">
    <property type="entry name" value="Ribosomal_uL5"/>
</dbReference>
<feature type="domain" description="Large ribosomal subunit protein uL5 C-terminal" evidence="11">
    <location>
        <begin position="85"/>
        <end position="178"/>
    </location>
</feature>
<evidence type="ECO:0000256" key="8">
    <source>
        <dbReference type="HAMAP-Rule" id="MF_01333"/>
    </source>
</evidence>
<dbReference type="PROSITE" id="PS00358">
    <property type="entry name" value="RIBOSOMAL_L5"/>
    <property type="match status" value="1"/>
</dbReference>
<keyword evidence="13" id="KW-1185">Reference proteome</keyword>
<keyword evidence="3 8" id="KW-0699">rRNA-binding</keyword>
<evidence type="ECO:0000256" key="1">
    <source>
        <dbReference type="ARBA" id="ARBA00008553"/>
    </source>
</evidence>
<dbReference type="RefSeq" id="WP_094456273.1">
    <property type="nucleotide sequence ID" value="NZ_NOXU01000027.1"/>
</dbReference>